<feature type="domain" description="Coenzyme PQQ synthesis protein F-like C-terminal lobe" evidence="12">
    <location>
        <begin position="1021"/>
        <end position="1120"/>
    </location>
</feature>
<keyword evidence="4" id="KW-0378">Hydrolase</keyword>
<dbReference type="Gene3D" id="3.30.830.10">
    <property type="entry name" value="Metalloenzyme, LuxS/M16 peptidase-like"/>
    <property type="match status" value="4"/>
</dbReference>
<evidence type="ECO:0000256" key="4">
    <source>
        <dbReference type="ARBA" id="ARBA00022801"/>
    </source>
</evidence>
<dbReference type="SUPFAM" id="SSF63411">
    <property type="entry name" value="LuxS/MPP-like metallohydrolase"/>
    <property type="match status" value="4"/>
</dbReference>
<dbReference type="InterPro" id="IPR011249">
    <property type="entry name" value="Metalloenz_LuxS/M16"/>
</dbReference>
<dbReference type="PANTHER" id="PTHR43690">
    <property type="entry name" value="NARDILYSIN"/>
    <property type="match status" value="1"/>
</dbReference>
<dbReference type="FunFam" id="3.30.830.10:FF:000005">
    <property type="entry name" value="nardilysin isoform X1"/>
    <property type="match status" value="1"/>
</dbReference>
<evidence type="ECO:0000259" key="9">
    <source>
        <dbReference type="Pfam" id="PF00675"/>
    </source>
</evidence>
<keyword evidence="3" id="KW-0479">Metal-binding</keyword>
<feature type="compositionally biased region" description="Basic and acidic residues" evidence="7">
    <location>
        <begin position="65"/>
        <end position="77"/>
    </location>
</feature>
<dbReference type="InterPro" id="IPR007863">
    <property type="entry name" value="Peptidase_M16_C"/>
</dbReference>
<dbReference type="InterPro" id="IPR032632">
    <property type="entry name" value="Peptidase_M16_M"/>
</dbReference>
<evidence type="ECO:0000313" key="13">
    <source>
        <dbReference type="EMBL" id="KAL3811474.1"/>
    </source>
</evidence>
<dbReference type="Pfam" id="PF05193">
    <property type="entry name" value="Peptidase_M16_C"/>
    <property type="match status" value="1"/>
</dbReference>
<feature type="domain" description="Peptidase M16 C-terminal" evidence="10">
    <location>
        <begin position="383"/>
        <end position="571"/>
    </location>
</feature>
<dbReference type="FunFam" id="3.30.830.10:FF:000132">
    <property type="entry name" value="Protease of the insulinase family"/>
    <property type="match status" value="1"/>
</dbReference>
<reference evidence="13 14" key="1">
    <citation type="submission" date="2024-10" db="EMBL/GenBank/DDBJ databases">
        <title>Updated reference genomes for cyclostephanoid diatoms.</title>
        <authorList>
            <person name="Roberts W.R."/>
            <person name="Alverson A.J."/>
        </authorList>
    </citation>
    <scope>NUCLEOTIDE SEQUENCE [LARGE SCALE GENOMIC DNA]</scope>
    <source>
        <strain evidence="13 14">AJA228-03</strain>
    </source>
</reference>
<evidence type="ECO:0000256" key="2">
    <source>
        <dbReference type="ARBA" id="ARBA00022670"/>
    </source>
</evidence>
<dbReference type="GO" id="GO:0006508">
    <property type="term" value="P:proteolysis"/>
    <property type="evidence" value="ECO:0007669"/>
    <property type="project" value="UniProtKB-KW"/>
</dbReference>
<feature type="region of interest" description="Disordered" evidence="7">
    <location>
        <begin position="44"/>
        <end position="135"/>
    </location>
</feature>
<evidence type="ECO:0000256" key="1">
    <source>
        <dbReference type="ARBA" id="ARBA00007261"/>
    </source>
</evidence>
<dbReference type="GO" id="GO:0008237">
    <property type="term" value="F:metallopeptidase activity"/>
    <property type="evidence" value="ECO:0007669"/>
    <property type="project" value="UniProtKB-KW"/>
</dbReference>
<dbReference type="Proteomes" id="UP001530377">
    <property type="component" value="Unassembled WGS sequence"/>
</dbReference>
<evidence type="ECO:0000313" key="14">
    <source>
        <dbReference type="Proteomes" id="UP001530377"/>
    </source>
</evidence>
<dbReference type="AlphaFoldDB" id="A0ABD3RER9"/>
<dbReference type="GO" id="GO:0005737">
    <property type="term" value="C:cytoplasm"/>
    <property type="evidence" value="ECO:0007669"/>
    <property type="project" value="UniProtKB-ARBA"/>
</dbReference>
<dbReference type="EMBL" id="JALLPB020000258">
    <property type="protein sequence ID" value="KAL3811474.1"/>
    <property type="molecule type" value="Genomic_DNA"/>
</dbReference>
<dbReference type="PANTHER" id="PTHR43690:SF18">
    <property type="entry name" value="INSULIN-DEGRADING ENZYME-RELATED"/>
    <property type="match status" value="1"/>
</dbReference>
<keyword evidence="8" id="KW-0732">Signal</keyword>
<dbReference type="InterPro" id="IPR001431">
    <property type="entry name" value="Pept_M16_Zn_BS"/>
</dbReference>
<name>A0ABD3RER9_9STRA</name>
<evidence type="ECO:0008006" key="15">
    <source>
        <dbReference type="Google" id="ProtNLM"/>
    </source>
</evidence>
<feature type="signal peptide" evidence="8">
    <location>
        <begin position="1"/>
        <end position="44"/>
    </location>
</feature>
<feature type="domain" description="Peptidase M16 middle/third" evidence="11">
    <location>
        <begin position="580"/>
        <end position="902"/>
    </location>
</feature>
<dbReference type="InterPro" id="IPR011765">
    <property type="entry name" value="Pept_M16_N"/>
</dbReference>
<dbReference type="PROSITE" id="PS00143">
    <property type="entry name" value="INSULINASE"/>
    <property type="match status" value="1"/>
</dbReference>
<evidence type="ECO:0000259" key="10">
    <source>
        <dbReference type="Pfam" id="PF05193"/>
    </source>
</evidence>
<feature type="compositionally biased region" description="Low complexity" evidence="7">
    <location>
        <begin position="44"/>
        <end position="62"/>
    </location>
</feature>
<dbReference type="InterPro" id="IPR050626">
    <property type="entry name" value="Peptidase_M16"/>
</dbReference>
<evidence type="ECO:0000256" key="7">
    <source>
        <dbReference type="SAM" id="MobiDB-lite"/>
    </source>
</evidence>
<protein>
    <recommendedName>
        <fullName evidence="15">Insulin-degrading enzyme</fullName>
    </recommendedName>
</protein>
<evidence type="ECO:0000256" key="8">
    <source>
        <dbReference type="SAM" id="SignalP"/>
    </source>
</evidence>
<evidence type="ECO:0000256" key="5">
    <source>
        <dbReference type="ARBA" id="ARBA00022833"/>
    </source>
</evidence>
<evidence type="ECO:0000259" key="11">
    <source>
        <dbReference type="Pfam" id="PF16187"/>
    </source>
</evidence>
<accession>A0ABD3RER9</accession>
<feature type="domain" description="Peptidase M16 N-terminal" evidence="9">
    <location>
        <begin position="216"/>
        <end position="356"/>
    </location>
</feature>
<keyword evidence="14" id="KW-1185">Reference proteome</keyword>
<keyword evidence="2" id="KW-0645">Protease</keyword>
<dbReference type="GO" id="GO:0046872">
    <property type="term" value="F:metal ion binding"/>
    <property type="evidence" value="ECO:0007669"/>
    <property type="project" value="UniProtKB-KW"/>
</dbReference>
<sequence>MMTNAERPVIGRWRRQLPRRHRLTLAAMSFLLLDAPCLPPLASAFLPSSSPPSASRSYPPSSGGRRRECRIDDDHAAVSRRRRGPASIAAIPHHREDDDDDGDAPPILESSRRDGSSLVDDTMASYRRTPDFDDPDSVARRRLVLSLLASASLAPSLIGGGMAAIANDNYDVISVDSTANASASSTNNNGPVNAKIIKPPLDAREYDTFVLPNGLRVLLCSDPTSTTSAVAMNVHVGACSDPVEVPGLAHFCEHMLFLGTELYPEEDSFSKFLSANGGTNNAFTDSERTVYYFEMDGSIDNRFSEALVRFGSFFSGPLFTESATGRELNAIDSEHAKNLQNDVFRLYELEKDRVNTAHPFSKFFTGNKITLMEGTKRQGINLRQQLMKFYEVYYSANQMSLAVVAPQSLSQLSKFVNEAFGSIPNRNVDPPEDRWAYRVPPYGKPGLVPADRSIVEIVPIQELRQVTVTWPIIFKSKKEREAFRLNKPDYFVSWLLGHEGSGSLLSYMKEKGWANSIGASDNANLADFITFEVTVELTNKGLGAIDDVVGTIFSYVRMLRESPIPDYIFDENLQLDELEWRYTTKGQPGSYVQTLVTAMDHFPPELYVAGPRRLALKETETRLISSGDPRMTFKSSEQRDIIKAACFDLINRMTVDNSFLTVFSKTFEGKTNRVEKWYGTEYNVRPISEATLMAWKDCPAAASIGLAYPRKNDFIPSESGLRVKKKPLRTEPKTFEEKLKPIAPPAVVRDDGDEGRWTVYHKIDDIFGKPKAFMIFQLLTGELYSTPRKASLASLYQQCTADKLNEYTYDARLADLSYDLQVLPRGVRLTFGGYNEKLQTFASYVSSKLARDLDDVLPSNEEEFERYKDNLMRGLSAFKVKQPYAHAIYYSGLTQQPRNFQYTYDQLISALKGATLDELKDYAQALWSSGKGEALIQGNIDKEEALEIVNVLDKTLSFKTITPDKYPARLRALPLPITKPDQDPIRISISEPNPSNNNAASHITLQSLGKSERDHVLIEIISAIIEEPFYNELRTRKQLGYIVSTGVKAVDQSRTLSVIVQSNVAPAEDITSSMVRFLDTVHNELLKPLTSIDIELFVKGLVDRRLEPDKQLAVEVTRNWSEIASGRFQYDRLKAEVGALLSVTKQDIIDFWDKLYLKERRMLVCEIVPRTGPTSKEPALSYGYKGGVPSTVLGINDIDEFRSSGEYQLE</sequence>
<proteinExistence type="inferred from homology"/>
<evidence type="ECO:0000256" key="3">
    <source>
        <dbReference type="ARBA" id="ARBA00022723"/>
    </source>
</evidence>
<comment type="caution">
    <text evidence="13">The sequence shown here is derived from an EMBL/GenBank/DDBJ whole genome shotgun (WGS) entry which is preliminary data.</text>
</comment>
<dbReference type="Pfam" id="PF22456">
    <property type="entry name" value="PqqF-like_C_4"/>
    <property type="match status" value="1"/>
</dbReference>
<dbReference type="Pfam" id="PF00675">
    <property type="entry name" value="Peptidase_M16"/>
    <property type="match status" value="1"/>
</dbReference>
<dbReference type="InterPro" id="IPR054734">
    <property type="entry name" value="PqqF-like_C_4"/>
</dbReference>
<gene>
    <name evidence="13" type="ORF">ACHAXA_010726</name>
</gene>
<dbReference type="Pfam" id="PF16187">
    <property type="entry name" value="Peptidase_M16_M"/>
    <property type="match status" value="1"/>
</dbReference>
<evidence type="ECO:0000259" key="12">
    <source>
        <dbReference type="Pfam" id="PF22456"/>
    </source>
</evidence>
<comment type="similarity">
    <text evidence="1">Belongs to the peptidase M16 family.</text>
</comment>
<evidence type="ECO:0000256" key="6">
    <source>
        <dbReference type="ARBA" id="ARBA00023049"/>
    </source>
</evidence>
<organism evidence="13 14">
    <name type="scientific">Cyclostephanos tholiformis</name>
    <dbReference type="NCBI Taxonomy" id="382380"/>
    <lineage>
        <taxon>Eukaryota</taxon>
        <taxon>Sar</taxon>
        <taxon>Stramenopiles</taxon>
        <taxon>Ochrophyta</taxon>
        <taxon>Bacillariophyta</taxon>
        <taxon>Coscinodiscophyceae</taxon>
        <taxon>Thalassiosirophycidae</taxon>
        <taxon>Stephanodiscales</taxon>
        <taxon>Stephanodiscaceae</taxon>
        <taxon>Cyclostephanos</taxon>
    </lineage>
</organism>
<dbReference type="GO" id="GO:0004175">
    <property type="term" value="F:endopeptidase activity"/>
    <property type="evidence" value="ECO:0007669"/>
    <property type="project" value="UniProtKB-ARBA"/>
</dbReference>
<feature type="chain" id="PRO_5044845657" description="Insulin-degrading enzyme" evidence="8">
    <location>
        <begin position="45"/>
        <end position="1210"/>
    </location>
</feature>
<keyword evidence="5" id="KW-0862">Zinc</keyword>
<keyword evidence="6" id="KW-0482">Metalloprotease</keyword>